<name>A0A518FI30_9PLAN</name>
<dbReference type="EMBL" id="CP036317">
    <property type="protein sequence ID" value="QDV15920.1"/>
    <property type="molecule type" value="Genomic_DNA"/>
</dbReference>
<evidence type="ECO:0000313" key="3">
    <source>
        <dbReference type="EMBL" id="QDV15920.1"/>
    </source>
</evidence>
<dbReference type="SMART" id="SM00028">
    <property type="entry name" value="TPR"/>
    <property type="match status" value="4"/>
</dbReference>
<dbReference type="InterPro" id="IPR011990">
    <property type="entry name" value="TPR-like_helical_dom_sf"/>
</dbReference>
<dbReference type="SUPFAM" id="SSF48452">
    <property type="entry name" value="TPR-like"/>
    <property type="match status" value="1"/>
</dbReference>
<sequence>MRVRSGPGDSKLARISEFVDFNTGRENATLPMLLAFDLTTLIPERSRYPLCGWLLILCLLQPGLTFGQVDQGAGLNGAAPFELFPASRQYSKRYQDARQLIEEKNYSAGIPELQAILDAPEDFVTNERGAGFHSLKRAAEDLLSKLPADGKKYYSVQYGPTAEQMLREAVEQDKLDLLREVVRRFFYTNAGAEAAYTLAAWYYERGDLPAAAQLWETLSERHDQATKKEPHLTFKLAVTWYHLGNLGKCRQALMKLAREVNGPEYVFPNGKKVKLFQEGQNPVEWLSQLVGTPDLQGAREQSDWNLYRGNADRTASAEFAVPSSKPVWQFSTIRDPFVQGNPGAPPLETILQKLGEYRRKHLSGVLPAASPIVAGETVVVRTHRNLKGLDLQTGNLKWETTVSDALFREMLKDPQNSDEEFLGTPQTPLQKYLTQRAWQDYTVGHLSSDGKLVFSVENVGFIGGFYHFSREDRESVLSPNSYNRLMAFEVETGKFVWELGGPRLQNPINYSGHYFLGPPLPLDGKLYCLAEEGREFRLLVLDAQTGKTLWTQSLFRSEYPIARDYTTDRRPLDHIRRRMGLSPSLAHGVLVCPTGSGCTVGINAVSRQLLWRNVEQHRNAITSYAAFSRDANGNAEGWAEFTPLIVGDRVLLQSRSGQDLKCLDLFDGRLIWSRTRRNNLFIASVQDDRILLVGPDRMEALKLSDGAPAWPKSQKIPAPSGRGIVVRNTYYQPVDTGEILSIRLEDGLILARTRVDTDTLVGNLSAGSGMLVAQNEMEVIGFRSVESIVKQIQLASLSNQPAEQALAELLRGELYLYSGNVKQALQKIERSIEIKPTIRARRLYADMMLESLDHDFNLHQNQISKIEPLLVDENQQRRFFQILAMNYQSQGNLKAALQNYLKLSELKSLFSTETAKGGEFVRTDRWIRSQLELLMIRATEPQRAEIDNFFADYYADHLVSADTEELQRFLKCCGNLAATQQTRILLVERLEQSLKTAAAGKQSVLRRELMQQLEQLRQASLPVGAAFATAKLAEIYLSLNRYSQAALLLKELETSWPDVICLDGKTGRQLAQAWQSDPAFQKQLQPKSAWPAYPAQVYRDEQSKGQNTSLPVEIIGLTNPLFENQRLEVGPAKEQLLAFDSAGKPLWTFSLAEAGIEVPQQPYFSARVFENYLIVNFGAEFFVLDPLNRNVDGQPALLWKQRMIPGPPSLRDYISIERTGLAPVLREYITRNSDREQLGRIGTVNEEFLCYQLGGDLIAADLLTGEILWKRQGLPNSSWHFGDAEHVIVMTSQSRTEPRYVVRSGQNGESINAFKLKPGDSAVFAFERFLLTLGPPADATRRMELRDLVSDEVVWSMEIDKETNYTLGQNYEIAMIAPDGTISIVDLRTGEKKTEVKGQAAPNVLRVLLLENEKQYLVFVSLPYVAKSRVTFRPMSMTTLMFNGMLYSIDRETGELMWSRMLEAQGVDFTQFFDLPVMTFGIRRVTGGPVTSGNQVDLEVIDLRDGSQVLKETTSSNRLRIWVVPDLARKNILIEPFQIRLSFEEPPVTAKKPETVSE</sequence>
<protein>
    <submittedName>
        <fullName evidence="3">Outer membrane biogenesis protein BamB</fullName>
    </submittedName>
</protein>
<feature type="repeat" description="TPR" evidence="1">
    <location>
        <begin position="805"/>
        <end position="838"/>
    </location>
</feature>
<dbReference type="OrthoDB" id="242013at2"/>
<dbReference type="Gene3D" id="2.130.10.10">
    <property type="entry name" value="YVTN repeat-like/Quinoprotein amine dehydrogenase"/>
    <property type="match status" value="2"/>
</dbReference>
<dbReference type="PROSITE" id="PS50005">
    <property type="entry name" value="TPR"/>
    <property type="match status" value="1"/>
</dbReference>
<evidence type="ECO:0000313" key="4">
    <source>
        <dbReference type="Proteomes" id="UP000320839"/>
    </source>
</evidence>
<dbReference type="Proteomes" id="UP000320839">
    <property type="component" value="Chromosome"/>
</dbReference>
<evidence type="ECO:0000256" key="1">
    <source>
        <dbReference type="PROSITE-ProRule" id="PRU00339"/>
    </source>
</evidence>
<organism evidence="3 4">
    <name type="scientific">Gimesia panareensis</name>
    <dbReference type="NCBI Taxonomy" id="2527978"/>
    <lineage>
        <taxon>Bacteria</taxon>
        <taxon>Pseudomonadati</taxon>
        <taxon>Planctomycetota</taxon>
        <taxon>Planctomycetia</taxon>
        <taxon>Planctomycetales</taxon>
        <taxon>Planctomycetaceae</taxon>
        <taxon>Gimesia</taxon>
    </lineage>
</organism>
<evidence type="ECO:0000259" key="2">
    <source>
        <dbReference type="Pfam" id="PF13360"/>
    </source>
</evidence>
<dbReference type="SUPFAM" id="SSF50998">
    <property type="entry name" value="Quinoprotein alcohol dehydrogenase-like"/>
    <property type="match status" value="3"/>
</dbReference>
<dbReference type="PANTHER" id="PTHR34512">
    <property type="entry name" value="CELL SURFACE PROTEIN"/>
    <property type="match status" value="1"/>
</dbReference>
<dbReference type="Pfam" id="PF13360">
    <property type="entry name" value="PQQ_2"/>
    <property type="match status" value="2"/>
</dbReference>
<feature type="domain" description="Pyrrolo-quinoline quinone repeat" evidence="2">
    <location>
        <begin position="602"/>
        <end position="760"/>
    </location>
</feature>
<dbReference type="InterPro" id="IPR002372">
    <property type="entry name" value="PQQ_rpt_dom"/>
</dbReference>
<reference evidence="3 4" key="1">
    <citation type="submission" date="2019-02" db="EMBL/GenBank/DDBJ databases">
        <title>Deep-cultivation of Planctomycetes and their phenomic and genomic characterization uncovers novel biology.</title>
        <authorList>
            <person name="Wiegand S."/>
            <person name="Jogler M."/>
            <person name="Boedeker C."/>
            <person name="Pinto D."/>
            <person name="Vollmers J."/>
            <person name="Rivas-Marin E."/>
            <person name="Kohn T."/>
            <person name="Peeters S.H."/>
            <person name="Heuer A."/>
            <person name="Rast P."/>
            <person name="Oberbeckmann S."/>
            <person name="Bunk B."/>
            <person name="Jeske O."/>
            <person name="Meyerdierks A."/>
            <person name="Storesund J.E."/>
            <person name="Kallscheuer N."/>
            <person name="Luecker S."/>
            <person name="Lage O.M."/>
            <person name="Pohl T."/>
            <person name="Merkel B.J."/>
            <person name="Hornburger P."/>
            <person name="Mueller R.-W."/>
            <person name="Bruemmer F."/>
            <person name="Labrenz M."/>
            <person name="Spormann A.M."/>
            <person name="Op den Camp H."/>
            <person name="Overmann J."/>
            <person name="Amann R."/>
            <person name="Jetten M.S.M."/>
            <person name="Mascher T."/>
            <person name="Medema M.H."/>
            <person name="Devos D.P."/>
            <person name="Kaster A.-K."/>
            <person name="Ovreas L."/>
            <person name="Rohde M."/>
            <person name="Galperin M.Y."/>
            <person name="Jogler C."/>
        </authorList>
    </citation>
    <scope>NUCLEOTIDE SEQUENCE [LARGE SCALE GENOMIC DNA]</scope>
    <source>
        <strain evidence="3 4">Pan153</strain>
    </source>
</reference>
<dbReference type="InterPro" id="IPR015943">
    <property type="entry name" value="WD40/YVTN_repeat-like_dom_sf"/>
</dbReference>
<dbReference type="InterPro" id="IPR018391">
    <property type="entry name" value="PQQ_b-propeller_rpt"/>
</dbReference>
<dbReference type="SMART" id="SM00564">
    <property type="entry name" value="PQQ"/>
    <property type="match status" value="5"/>
</dbReference>
<dbReference type="InterPro" id="IPR019734">
    <property type="entry name" value="TPR_rpt"/>
</dbReference>
<proteinExistence type="predicted"/>
<accession>A0A518FI30</accession>
<feature type="domain" description="Pyrrolo-quinoline quinone repeat" evidence="2">
    <location>
        <begin position="472"/>
        <end position="552"/>
    </location>
</feature>
<gene>
    <name evidence="3" type="ORF">Pan153_05390</name>
</gene>
<keyword evidence="1" id="KW-0802">TPR repeat</keyword>
<dbReference type="PANTHER" id="PTHR34512:SF30">
    <property type="entry name" value="OUTER MEMBRANE PROTEIN ASSEMBLY FACTOR BAMB"/>
    <property type="match status" value="1"/>
</dbReference>
<dbReference type="InterPro" id="IPR011047">
    <property type="entry name" value="Quinoprotein_ADH-like_sf"/>
</dbReference>
<dbReference type="Gene3D" id="1.25.40.10">
    <property type="entry name" value="Tetratricopeptide repeat domain"/>
    <property type="match status" value="1"/>
</dbReference>